<evidence type="ECO:0000313" key="4">
    <source>
        <dbReference type="Proteomes" id="UP000187209"/>
    </source>
</evidence>
<sequence>MENISLNSSALSHIGDLVNDEYKQSISALIEENSNIKNKLAITQEILRRYKLNDATEFMKEIKDMKNCMGIMKENALTMNEKINQQNKDISQLQMILSEKDREINRLQRVVNANNVVNEDTYENLQERLEETEKAKAEAEANAEIYMKKCTDLMCVVEEMRESLKNSEAFKLKYNELKADYDKIKAQKQKNDENARDKHRFAHSARKFEALSSEKKKLEEKNQELENDKKKLLEKWQNSLEKSKTDDKFKLKLKQLEDFLDLERKKSDIYLLKLKDLNKKYEDSKEQYTRQKAYSDELTQSYKKLHIQSKILYEEKELLTKMSQDLNIKLHKSQSEYPQPNIKPLNQEEIISNLQSELNKSSATLKRKSQDILSLEFKVAESQIASRKMEQQLCNTSENLMLIEKYESLLEKYQKIQAEKTQIQSLYIDSSSIISEKNMIVQELTQKVGDLEEKIVMLSQKSYENTKGHVNSISNTTTSRGTSGSSPARFRASRDFLYSKFESKLAF</sequence>
<dbReference type="AlphaFoldDB" id="A0A1R2C9H3"/>
<evidence type="ECO:0000256" key="2">
    <source>
        <dbReference type="SAM" id="MobiDB-lite"/>
    </source>
</evidence>
<dbReference type="OrthoDB" id="326585at2759"/>
<evidence type="ECO:0000256" key="1">
    <source>
        <dbReference type="SAM" id="Coils"/>
    </source>
</evidence>
<name>A0A1R2C9H3_9CILI</name>
<protein>
    <submittedName>
        <fullName evidence="3">Uncharacterized protein</fullName>
    </submittedName>
</protein>
<reference evidence="3 4" key="1">
    <citation type="submission" date="2016-11" db="EMBL/GenBank/DDBJ databases">
        <title>The macronuclear genome of Stentor coeruleus: a giant cell with tiny introns.</title>
        <authorList>
            <person name="Slabodnick M."/>
            <person name="Ruby J.G."/>
            <person name="Reiff S.B."/>
            <person name="Swart E.C."/>
            <person name="Gosai S."/>
            <person name="Prabakaran S."/>
            <person name="Witkowska E."/>
            <person name="Larue G.E."/>
            <person name="Fisher S."/>
            <person name="Freeman R.M."/>
            <person name="Gunawardena J."/>
            <person name="Chu W."/>
            <person name="Stover N.A."/>
            <person name="Gregory B.D."/>
            <person name="Nowacki M."/>
            <person name="Derisi J."/>
            <person name="Roy S.W."/>
            <person name="Marshall W.F."/>
            <person name="Sood P."/>
        </authorList>
    </citation>
    <scope>NUCLEOTIDE SEQUENCE [LARGE SCALE GENOMIC DNA]</scope>
    <source>
        <strain evidence="3">WM001</strain>
    </source>
</reference>
<feature type="compositionally biased region" description="Low complexity" evidence="2">
    <location>
        <begin position="471"/>
        <end position="486"/>
    </location>
</feature>
<proteinExistence type="predicted"/>
<feature type="region of interest" description="Disordered" evidence="2">
    <location>
        <begin position="468"/>
        <end position="488"/>
    </location>
</feature>
<feature type="coiled-coil region" evidence="1">
    <location>
        <begin position="399"/>
        <end position="461"/>
    </location>
</feature>
<feature type="coiled-coil region" evidence="1">
    <location>
        <begin position="83"/>
        <end position="242"/>
    </location>
</feature>
<evidence type="ECO:0000313" key="3">
    <source>
        <dbReference type="EMBL" id="OMJ85659.1"/>
    </source>
</evidence>
<dbReference type="EMBL" id="MPUH01000230">
    <property type="protein sequence ID" value="OMJ85659.1"/>
    <property type="molecule type" value="Genomic_DNA"/>
</dbReference>
<dbReference type="Proteomes" id="UP000187209">
    <property type="component" value="Unassembled WGS sequence"/>
</dbReference>
<accession>A0A1R2C9H3</accession>
<keyword evidence="4" id="KW-1185">Reference proteome</keyword>
<comment type="caution">
    <text evidence="3">The sequence shown here is derived from an EMBL/GenBank/DDBJ whole genome shotgun (WGS) entry which is preliminary data.</text>
</comment>
<gene>
    <name evidence="3" type="ORF">SteCoe_13015</name>
</gene>
<organism evidence="3 4">
    <name type="scientific">Stentor coeruleus</name>
    <dbReference type="NCBI Taxonomy" id="5963"/>
    <lineage>
        <taxon>Eukaryota</taxon>
        <taxon>Sar</taxon>
        <taxon>Alveolata</taxon>
        <taxon>Ciliophora</taxon>
        <taxon>Postciliodesmatophora</taxon>
        <taxon>Heterotrichea</taxon>
        <taxon>Heterotrichida</taxon>
        <taxon>Stentoridae</taxon>
        <taxon>Stentor</taxon>
    </lineage>
</organism>
<keyword evidence="1" id="KW-0175">Coiled coil</keyword>